<protein>
    <submittedName>
        <fullName evidence="2">ABC transporter substrate-binding protein</fullName>
    </submittedName>
</protein>
<feature type="signal peptide" evidence="1">
    <location>
        <begin position="1"/>
        <end position="21"/>
    </location>
</feature>
<dbReference type="Proteomes" id="UP001141950">
    <property type="component" value="Unassembled WGS sequence"/>
</dbReference>
<dbReference type="PROSITE" id="PS51257">
    <property type="entry name" value="PROKAR_LIPOPROTEIN"/>
    <property type="match status" value="1"/>
</dbReference>
<name>A0A9X2MTA0_9BACL</name>
<evidence type="ECO:0000256" key="1">
    <source>
        <dbReference type="SAM" id="SignalP"/>
    </source>
</evidence>
<sequence length="565" mass="63256">MGNKKLITIAMSLFLASSALAGCSGGNNSKNSGAPASDAPASSEEAVSTEPVTFTYYNFQSRGKDVMASETTIGKKLQEQTGVDFKLEYLVGEADTKAGVMIASGDYPDLIAPEDQIDKLMDAEAFIPLDELIEEHGPNIKRVYGPYFDKFRHTDGKMYILPYSANQGYIGDPNISQGAFWMQRSVLKEFGYPQLKTLDEYFDLIRQYKAKYPQVDGKDTIGFAVFAPADTFYNVQNAAMHLAGFPNDGGVTIDLETHEAKVVAGTDNIQKPWIKKLSEINAEGLFDAESFVMNKDQFMAKVTSGRLLGYFAYNWQIGEATNNLKAADIDEKRYAPLPIVYSADIKDQYVDPPAFVNNRGVGISVDAKDPVRLIKYIDNLLQEENQILVQWGEKDVTYSVDENGRYFLNEEQQKNRDDTNFKLSYGFQYFEYGWPRYGSNSLLTDGNSYGVGNQPEVAAAGFTEGDKTLLEAFGATTFSDYFSDPDDRPWYPAWSINLGQGTPEQIFSQKSDDLQKKYLPKMILESPSSFDALWNEYMGEFNKLDKATYEATMTQKVQDRIAGKW</sequence>
<dbReference type="InterPro" id="IPR050490">
    <property type="entry name" value="Bact_solute-bd_prot1"/>
</dbReference>
<dbReference type="PANTHER" id="PTHR43649:SF12">
    <property type="entry name" value="DIACETYLCHITOBIOSE BINDING PROTEIN DASA"/>
    <property type="match status" value="1"/>
</dbReference>
<reference evidence="2" key="1">
    <citation type="submission" date="2022-08" db="EMBL/GenBank/DDBJ databases">
        <title>The genomic sequence of strain Paenibacillus sp. SCIV0701.</title>
        <authorList>
            <person name="Zhao H."/>
        </authorList>
    </citation>
    <scope>NUCLEOTIDE SEQUENCE</scope>
    <source>
        <strain evidence="2">SCIV0701</strain>
    </source>
</reference>
<keyword evidence="1" id="KW-0732">Signal</keyword>
<gene>
    <name evidence="2" type="ORF">NQZ67_05440</name>
</gene>
<dbReference type="Gene3D" id="3.40.190.10">
    <property type="entry name" value="Periplasmic binding protein-like II"/>
    <property type="match status" value="2"/>
</dbReference>
<evidence type="ECO:0000313" key="2">
    <source>
        <dbReference type="EMBL" id="MCR2803322.1"/>
    </source>
</evidence>
<feature type="chain" id="PRO_5040880533" evidence="1">
    <location>
        <begin position="22"/>
        <end position="565"/>
    </location>
</feature>
<accession>A0A9X2MTA0</accession>
<dbReference type="PANTHER" id="PTHR43649">
    <property type="entry name" value="ARABINOSE-BINDING PROTEIN-RELATED"/>
    <property type="match status" value="1"/>
</dbReference>
<keyword evidence="3" id="KW-1185">Reference proteome</keyword>
<comment type="caution">
    <text evidence="2">The sequence shown here is derived from an EMBL/GenBank/DDBJ whole genome shotgun (WGS) entry which is preliminary data.</text>
</comment>
<dbReference type="AlphaFoldDB" id="A0A9X2MTA0"/>
<proteinExistence type="predicted"/>
<dbReference type="RefSeq" id="WP_257443509.1">
    <property type="nucleotide sequence ID" value="NZ_JANIPJ010000003.1"/>
</dbReference>
<dbReference type="EMBL" id="JANIPJ010000003">
    <property type="protein sequence ID" value="MCR2803322.1"/>
    <property type="molecule type" value="Genomic_DNA"/>
</dbReference>
<organism evidence="2 3">
    <name type="scientific">Paenibacillus soyae</name>
    <dbReference type="NCBI Taxonomy" id="2969249"/>
    <lineage>
        <taxon>Bacteria</taxon>
        <taxon>Bacillati</taxon>
        <taxon>Bacillota</taxon>
        <taxon>Bacilli</taxon>
        <taxon>Bacillales</taxon>
        <taxon>Paenibacillaceae</taxon>
        <taxon>Paenibacillus</taxon>
    </lineage>
</organism>
<dbReference type="Pfam" id="PF13416">
    <property type="entry name" value="SBP_bac_8"/>
    <property type="match status" value="1"/>
</dbReference>
<evidence type="ECO:0000313" key="3">
    <source>
        <dbReference type="Proteomes" id="UP001141950"/>
    </source>
</evidence>
<dbReference type="SUPFAM" id="SSF53850">
    <property type="entry name" value="Periplasmic binding protein-like II"/>
    <property type="match status" value="1"/>
</dbReference>
<dbReference type="InterPro" id="IPR006059">
    <property type="entry name" value="SBP"/>
</dbReference>